<evidence type="ECO:0000313" key="2">
    <source>
        <dbReference type="Proteomes" id="UP000835052"/>
    </source>
</evidence>
<keyword evidence="2" id="KW-1185">Reference proteome</keyword>
<accession>A0A8S1HZ97</accession>
<protein>
    <submittedName>
        <fullName evidence="1">Uncharacterized protein</fullName>
    </submittedName>
</protein>
<evidence type="ECO:0000313" key="1">
    <source>
        <dbReference type="EMBL" id="CAD6200334.1"/>
    </source>
</evidence>
<dbReference type="Proteomes" id="UP000835052">
    <property type="component" value="Unassembled WGS sequence"/>
</dbReference>
<sequence length="98" mass="11179">MKLPGRAFVARKKVKSWMCYREKDDFFVLNRIATATHSGQKLQAKMKLFLIFLMAILVFITDAKPTDHPITRPTLDLTMGPIYKTGTSTQRTNPPLLP</sequence>
<dbReference type="EMBL" id="CAJGYM010000340">
    <property type="protein sequence ID" value="CAD6200334.1"/>
    <property type="molecule type" value="Genomic_DNA"/>
</dbReference>
<comment type="caution">
    <text evidence="1">The sequence shown here is derived from an EMBL/GenBank/DDBJ whole genome shotgun (WGS) entry which is preliminary data.</text>
</comment>
<dbReference type="AlphaFoldDB" id="A0A8S1HZ97"/>
<reference evidence="1" key="1">
    <citation type="submission" date="2020-10" db="EMBL/GenBank/DDBJ databases">
        <authorList>
            <person name="Kikuchi T."/>
        </authorList>
    </citation>
    <scope>NUCLEOTIDE SEQUENCE</scope>
    <source>
        <strain evidence="1">NKZ352</strain>
    </source>
</reference>
<gene>
    <name evidence="1" type="ORF">CAUJ_LOCUS16230</name>
</gene>
<name>A0A8S1HZ97_9PELO</name>
<organism evidence="1 2">
    <name type="scientific">Caenorhabditis auriculariae</name>
    <dbReference type="NCBI Taxonomy" id="2777116"/>
    <lineage>
        <taxon>Eukaryota</taxon>
        <taxon>Metazoa</taxon>
        <taxon>Ecdysozoa</taxon>
        <taxon>Nematoda</taxon>
        <taxon>Chromadorea</taxon>
        <taxon>Rhabditida</taxon>
        <taxon>Rhabditina</taxon>
        <taxon>Rhabditomorpha</taxon>
        <taxon>Rhabditoidea</taxon>
        <taxon>Rhabditidae</taxon>
        <taxon>Peloderinae</taxon>
        <taxon>Caenorhabditis</taxon>
    </lineage>
</organism>
<proteinExistence type="predicted"/>